<keyword evidence="2" id="KW-1185">Reference proteome</keyword>
<dbReference type="AlphaFoldDB" id="A0A0C9ZGC8"/>
<accession>A0A0C9ZGC8</accession>
<evidence type="ECO:0000313" key="2">
    <source>
        <dbReference type="Proteomes" id="UP000054018"/>
    </source>
</evidence>
<name>A0A0C9ZGC8_9AGAM</name>
<dbReference type="Proteomes" id="UP000054018">
    <property type="component" value="Unassembled WGS sequence"/>
</dbReference>
<reference evidence="2" key="2">
    <citation type="submission" date="2015-01" db="EMBL/GenBank/DDBJ databases">
        <title>Evolutionary Origins and Diversification of the Mycorrhizal Mutualists.</title>
        <authorList>
            <consortium name="DOE Joint Genome Institute"/>
            <consortium name="Mycorrhizal Genomics Consortium"/>
            <person name="Kohler A."/>
            <person name="Kuo A."/>
            <person name="Nagy L.G."/>
            <person name="Floudas D."/>
            <person name="Copeland A."/>
            <person name="Barry K.W."/>
            <person name="Cichocki N."/>
            <person name="Veneault-Fourrey C."/>
            <person name="LaButti K."/>
            <person name="Lindquist E.A."/>
            <person name="Lipzen A."/>
            <person name="Lundell T."/>
            <person name="Morin E."/>
            <person name="Murat C."/>
            <person name="Riley R."/>
            <person name="Ohm R."/>
            <person name="Sun H."/>
            <person name="Tunlid A."/>
            <person name="Henrissat B."/>
            <person name="Grigoriev I.V."/>
            <person name="Hibbett D.S."/>
            <person name="Martin F."/>
        </authorList>
    </citation>
    <scope>NUCLEOTIDE SEQUENCE [LARGE SCALE GENOMIC DNA]</scope>
    <source>
        <strain evidence="2">441</strain>
    </source>
</reference>
<dbReference type="EMBL" id="KN833751">
    <property type="protein sequence ID" value="KIK21522.1"/>
    <property type="molecule type" value="Genomic_DNA"/>
</dbReference>
<reference evidence="1 2" key="1">
    <citation type="submission" date="2014-04" db="EMBL/GenBank/DDBJ databases">
        <authorList>
            <consortium name="DOE Joint Genome Institute"/>
            <person name="Kuo A."/>
            <person name="Kohler A."/>
            <person name="Costa M.D."/>
            <person name="Nagy L.G."/>
            <person name="Floudas D."/>
            <person name="Copeland A."/>
            <person name="Barry K.W."/>
            <person name="Cichocki N."/>
            <person name="Veneault-Fourrey C."/>
            <person name="LaButti K."/>
            <person name="Lindquist E.A."/>
            <person name="Lipzen A."/>
            <person name="Lundell T."/>
            <person name="Morin E."/>
            <person name="Murat C."/>
            <person name="Sun H."/>
            <person name="Tunlid A."/>
            <person name="Henrissat B."/>
            <person name="Grigoriev I.V."/>
            <person name="Hibbett D.S."/>
            <person name="Martin F."/>
            <person name="Nordberg H.P."/>
            <person name="Cantor M.N."/>
            <person name="Hua S.X."/>
        </authorList>
    </citation>
    <scope>NUCLEOTIDE SEQUENCE [LARGE SCALE GENOMIC DNA]</scope>
    <source>
        <strain evidence="1 2">441</strain>
    </source>
</reference>
<organism evidence="1 2">
    <name type="scientific">Pisolithus microcarpus 441</name>
    <dbReference type="NCBI Taxonomy" id="765257"/>
    <lineage>
        <taxon>Eukaryota</taxon>
        <taxon>Fungi</taxon>
        <taxon>Dikarya</taxon>
        <taxon>Basidiomycota</taxon>
        <taxon>Agaricomycotina</taxon>
        <taxon>Agaricomycetes</taxon>
        <taxon>Agaricomycetidae</taxon>
        <taxon>Boletales</taxon>
        <taxon>Sclerodermatineae</taxon>
        <taxon>Pisolithaceae</taxon>
        <taxon>Pisolithus</taxon>
    </lineage>
</organism>
<protein>
    <submittedName>
        <fullName evidence="1">Uncharacterized protein</fullName>
    </submittedName>
</protein>
<dbReference type="HOGENOM" id="CLU_2813387_0_0_1"/>
<sequence>MAHHRRYARRYIRLALDIPDPPGHDGDSGLRSPWYVWKAGVLPTEDPSGEFLEALVAEVLRGTPPGA</sequence>
<proteinExistence type="predicted"/>
<evidence type="ECO:0000313" key="1">
    <source>
        <dbReference type="EMBL" id="KIK21522.1"/>
    </source>
</evidence>
<gene>
    <name evidence="1" type="ORF">PISMIDRAFT_681205</name>
</gene>